<dbReference type="Gene3D" id="1.10.10.10">
    <property type="entry name" value="Winged helix-like DNA-binding domain superfamily/Winged helix DNA-binding domain"/>
    <property type="match status" value="1"/>
</dbReference>
<dbReference type="Proteomes" id="UP001259982">
    <property type="component" value="Unassembled WGS sequence"/>
</dbReference>
<dbReference type="RefSeq" id="WP_311656645.1">
    <property type="nucleotide sequence ID" value="NZ_JAVRHY010000001.1"/>
</dbReference>
<organism evidence="4 5">
    <name type="scientific">Spectribacter acetivorans</name>
    <dbReference type="NCBI Taxonomy" id="3075603"/>
    <lineage>
        <taxon>Bacteria</taxon>
        <taxon>Pseudomonadati</taxon>
        <taxon>Pseudomonadota</taxon>
        <taxon>Gammaproteobacteria</taxon>
        <taxon>Salinisphaerales</taxon>
        <taxon>Salinisphaeraceae</taxon>
        <taxon>Spectribacter</taxon>
    </lineage>
</organism>
<name>A0ABU3B3M3_9GAMM</name>
<dbReference type="CDD" id="cd00156">
    <property type="entry name" value="REC"/>
    <property type="match status" value="1"/>
</dbReference>
<gene>
    <name evidence="4" type="ORF">RM531_01115</name>
</gene>
<sequence length="190" mass="20896">MSLSVLLVDVHSTRCSTLRAALEEAGFRVVGVLADDPDLYEAVARMAPDAVLVDADSPSRDTLEHLAMLGQRYPKPILMLSPRDDRTTLAAAADAGVSSYVVEGVSPALVRSLVEVAVRQYQDVEALRRERDDARADLAGRKVIDRAKSLLMEHHGLSERDAYRRIRKAAMDRGLPMVEMARSVLERSAD</sequence>
<proteinExistence type="predicted"/>
<dbReference type="EMBL" id="JAVRHY010000001">
    <property type="protein sequence ID" value="MDT0617065.1"/>
    <property type="molecule type" value="Genomic_DNA"/>
</dbReference>
<dbReference type="SUPFAM" id="SSF52172">
    <property type="entry name" value="CheY-like"/>
    <property type="match status" value="1"/>
</dbReference>
<feature type="domain" description="Response regulatory" evidence="2">
    <location>
        <begin position="4"/>
        <end position="118"/>
    </location>
</feature>
<dbReference type="SMART" id="SM01012">
    <property type="entry name" value="ANTAR"/>
    <property type="match status" value="1"/>
</dbReference>
<reference evidence="4 5" key="1">
    <citation type="submission" date="2023-09" db="EMBL/GenBank/DDBJ databases">
        <authorList>
            <person name="Rey-Velasco X."/>
        </authorList>
    </citation>
    <scope>NUCLEOTIDE SEQUENCE [LARGE SCALE GENOMIC DNA]</scope>
    <source>
        <strain evidence="4 5">P385</strain>
    </source>
</reference>
<protein>
    <submittedName>
        <fullName evidence="4">ANTAR domain-containing protein</fullName>
    </submittedName>
</protein>
<keyword evidence="5" id="KW-1185">Reference proteome</keyword>
<dbReference type="InterPro" id="IPR036388">
    <property type="entry name" value="WH-like_DNA-bd_sf"/>
</dbReference>
<evidence type="ECO:0000259" key="3">
    <source>
        <dbReference type="PROSITE" id="PS50921"/>
    </source>
</evidence>
<dbReference type="PROSITE" id="PS50921">
    <property type="entry name" value="ANTAR"/>
    <property type="match status" value="1"/>
</dbReference>
<keyword evidence="1" id="KW-0597">Phosphoprotein</keyword>
<evidence type="ECO:0000313" key="4">
    <source>
        <dbReference type="EMBL" id="MDT0617065.1"/>
    </source>
</evidence>
<dbReference type="PROSITE" id="PS50110">
    <property type="entry name" value="RESPONSE_REGULATORY"/>
    <property type="match status" value="1"/>
</dbReference>
<evidence type="ECO:0000313" key="5">
    <source>
        <dbReference type="Proteomes" id="UP001259982"/>
    </source>
</evidence>
<evidence type="ECO:0000256" key="1">
    <source>
        <dbReference type="PROSITE-ProRule" id="PRU00169"/>
    </source>
</evidence>
<dbReference type="Pfam" id="PF03861">
    <property type="entry name" value="ANTAR"/>
    <property type="match status" value="1"/>
</dbReference>
<evidence type="ECO:0000259" key="2">
    <source>
        <dbReference type="PROSITE" id="PS50110"/>
    </source>
</evidence>
<dbReference type="Pfam" id="PF00072">
    <property type="entry name" value="Response_reg"/>
    <property type="match status" value="1"/>
</dbReference>
<dbReference type="Gene3D" id="3.40.50.2300">
    <property type="match status" value="1"/>
</dbReference>
<dbReference type="InterPro" id="IPR011006">
    <property type="entry name" value="CheY-like_superfamily"/>
</dbReference>
<dbReference type="InterPro" id="IPR008327">
    <property type="entry name" value="Sig_transdc_resp-reg_antiterm"/>
</dbReference>
<feature type="domain" description="ANTAR" evidence="3">
    <location>
        <begin position="124"/>
        <end position="185"/>
    </location>
</feature>
<feature type="modified residue" description="4-aspartylphosphate" evidence="1">
    <location>
        <position position="54"/>
    </location>
</feature>
<dbReference type="InterPro" id="IPR001789">
    <property type="entry name" value="Sig_transdc_resp-reg_receiver"/>
</dbReference>
<dbReference type="PIRSF" id="PIRSF036382">
    <property type="entry name" value="RR_antiterm"/>
    <property type="match status" value="1"/>
</dbReference>
<comment type="caution">
    <text evidence="4">The sequence shown here is derived from an EMBL/GenBank/DDBJ whole genome shotgun (WGS) entry which is preliminary data.</text>
</comment>
<dbReference type="SMART" id="SM00448">
    <property type="entry name" value="REC"/>
    <property type="match status" value="1"/>
</dbReference>
<accession>A0ABU3B3M3</accession>
<dbReference type="InterPro" id="IPR005561">
    <property type="entry name" value="ANTAR"/>
</dbReference>